<sequence length="338" mass="39149">MIDITGTPENLTSQSLYIELYKTTKIHITSTMNQNGVLETDENNNNLMSKLNVGDVKIDSILGVTSDYLLLYTSDKNKYMLINSTSSNTSYKMVWNKQLMYKIGAKTLYNQTLHSDYTVDIPANYSLFALYINNNRVKDSEYSISGQTITLSQKLRNKLDLVYNTVNMVVYKTDQTITTSIELHYLSVKEFFNSITFRDESYFTTNNIREHINYESLKYDEEITNETFGNERRKEIIRTNMIPKLTLSYFVGENFTDFGNELLSKTFRVIVNHPNTKTMEIYPNCIVTSGYKKDYAKEKNTVEVEIQCDGRYEIQFGTQPQLINRPYNSGTYNNGIYG</sequence>
<dbReference type="Proteomes" id="UP000292160">
    <property type="component" value="Segment"/>
</dbReference>
<dbReference type="EMBL" id="MK554696">
    <property type="protein sequence ID" value="QBJ04077.1"/>
    <property type="molecule type" value="Genomic_DNA"/>
</dbReference>
<reference evidence="1 2" key="1">
    <citation type="submission" date="2019-02" db="EMBL/GenBank/DDBJ databases">
        <title>Genomic, morphological and functional characterisation of novel bacteriophage Fnu1 capable of disrupt Fusobacterium nucleatum biofilm.</title>
        <authorList>
            <person name="Kabwe M."/>
            <person name="Brown T.L."/>
            <person name="Dashper S."/>
            <person name="Speirs L."/>
            <person name="Ku H."/>
            <person name="Petrovski S."/>
            <person name="Chan H.T."/>
            <person name="Lock P."/>
            <person name="Tucci J."/>
        </authorList>
    </citation>
    <scope>NUCLEOTIDE SEQUENCE [LARGE SCALE GENOMIC DNA]</scope>
</reference>
<protein>
    <submittedName>
        <fullName evidence="1">Uncharacterized protein</fullName>
    </submittedName>
</protein>
<dbReference type="GeneID" id="65071838"/>
<dbReference type="RefSeq" id="YP_010082830.1">
    <property type="nucleotide sequence ID" value="NC_055035.1"/>
</dbReference>
<accession>A0A481W5D9</accession>
<organism evidence="1 2">
    <name type="scientific">Fusobacterium phage Fnu1</name>
    <dbReference type="NCBI Taxonomy" id="2530024"/>
    <lineage>
        <taxon>Viruses</taxon>
        <taxon>Duplodnaviria</taxon>
        <taxon>Heunggongvirae</taxon>
        <taxon>Uroviricota</taxon>
        <taxon>Caudoviricetes</taxon>
        <taxon>Latrobevirus</taxon>
        <taxon>Latrobevirus FNU1</taxon>
    </lineage>
</organism>
<proteinExistence type="predicted"/>
<keyword evidence="2" id="KW-1185">Reference proteome</keyword>
<dbReference type="KEGG" id="vg:65071838"/>
<name>A0A481W5D9_9CAUD</name>
<evidence type="ECO:0000313" key="1">
    <source>
        <dbReference type="EMBL" id="QBJ04077.1"/>
    </source>
</evidence>
<evidence type="ECO:0000313" key="2">
    <source>
        <dbReference type="Proteomes" id="UP000292160"/>
    </source>
</evidence>